<evidence type="ECO:0000313" key="2">
    <source>
        <dbReference type="Proteomes" id="UP000648239"/>
    </source>
</evidence>
<organism evidence="1 2">
    <name type="scientific">Candidatus Polarisedimenticola svalbardensis</name>
    <dbReference type="NCBI Taxonomy" id="2886004"/>
    <lineage>
        <taxon>Bacteria</taxon>
        <taxon>Pseudomonadati</taxon>
        <taxon>Acidobacteriota</taxon>
        <taxon>Candidatus Polarisedimenticolia</taxon>
        <taxon>Candidatus Polarisedimenticolales</taxon>
        <taxon>Candidatus Polarisedimenticolaceae</taxon>
        <taxon>Candidatus Polarisedimenticola</taxon>
    </lineage>
</organism>
<evidence type="ECO:0000313" key="1">
    <source>
        <dbReference type="EMBL" id="MBD3866566.1"/>
    </source>
</evidence>
<reference evidence="1 2" key="1">
    <citation type="submission" date="2020-08" db="EMBL/GenBank/DDBJ databases">
        <title>Acidobacteriota in marine sediments use diverse sulfur dissimilation pathways.</title>
        <authorList>
            <person name="Wasmund K."/>
        </authorList>
    </citation>
    <scope>NUCLEOTIDE SEQUENCE [LARGE SCALE GENOMIC DNA]</scope>
    <source>
        <strain evidence="1">MAG AM4</strain>
    </source>
</reference>
<dbReference type="Gene3D" id="3.40.50.300">
    <property type="entry name" value="P-loop containing nucleotide triphosphate hydrolases"/>
    <property type="match status" value="1"/>
</dbReference>
<protein>
    <recommendedName>
        <fullName evidence="3">Molybdopterin-guanine dinucleotide biosynthesis protein B</fullName>
    </recommendedName>
</protein>
<sequence>MRILAIGGMSSGVGKTTMICRLLPSLPGWGVLKTSVRSGKKARSDLPPDRYEIVTSPGELQVQGKDTWRYHQAGAAGLAWLRTGPQGLAEGVPEAIDRFRKLPGVVVEGNSHTFHQAPDRLVLVASTRLTEIKPTAGLLLPRADLVVLNRPAGDDGGGMTRQVLTEAGAACRILEEDVLSRRFLGEIGTLLSTWFPPSP</sequence>
<dbReference type="InterPro" id="IPR027417">
    <property type="entry name" value="P-loop_NTPase"/>
</dbReference>
<evidence type="ECO:0008006" key="3">
    <source>
        <dbReference type="Google" id="ProtNLM"/>
    </source>
</evidence>
<dbReference type="EMBL" id="JACXWD010000001">
    <property type="protein sequence ID" value="MBD3866566.1"/>
    <property type="molecule type" value="Genomic_DNA"/>
</dbReference>
<name>A0A8J6Y688_9BACT</name>
<dbReference type="AlphaFoldDB" id="A0A8J6Y688"/>
<proteinExistence type="predicted"/>
<accession>A0A8J6Y688</accession>
<dbReference type="Proteomes" id="UP000648239">
    <property type="component" value="Unassembled WGS sequence"/>
</dbReference>
<gene>
    <name evidence="1" type="ORF">IFK94_00430</name>
</gene>
<comment type="caution">
    <text evidence="1">The sequence shown here is derived from an EMBL/GenBank/DDBJ whole genome shotgun (WGS) entry which is preliminary data.</text>
</comment>